<evidence type="ECO:0000313" key="3">
    <source>
        <dbReference type="Proteomes" id="UP000288805"/>
    </source>
</evidence>
<feature type="compositionally biased region" description="Basic and acidic residues" evidence="1">
    <location>
        <begin position="320"/>
        <end position="335"/>
    </location>
</feature>
<accession>A0A438GQZ8</accession>
<dbReference type="Gene3D" id="3.10.450.700">
    <property type="match status" value="1"/>
</dbReference>
<gene>
    <name evidence="2" type="ORF">CK203_052073</name>
</gene>
<dbReference type="EMBL" id="QGNW01000366">
    <property type="protein sequence ID" value="RVW74641.1"/>
    <property type="molecule type" value="Genomic_DNA"/>
</dbReference>
<dbReference type="AlphaFoldDB" id="A0A438GQZ8"/>
<dbReference type="Proteomes" id="UP000288805">
    <property type="component" value="Unassembled WGS sequence"/>
</dbReference>
<evidence type="ECO:0000313" key="2">
    <source>
        <dbReference type="EMBL" id="RVW74641.1"/>
    </source>
</evidence>
<sequence>MRREVVERKTVKVLIERKTFLIRLEGDQGGEWCSMTEISRGSVFALGFEKEAVGWAHLLEVGFNNHGRFIRISEFATNRKPSVLIIPEGDKGRGWESIKKALDTISYTKTVSDEGPRGGGLVPVGRWARAVICESKFDRENWAEVGRLVARSLGKNGVVTIVPFSARNGVFFVETTKEAIFLHDLRKLRVGERNIIQLRRWSPKENAEIDGKFREGWIELRGLPFHLWSEVHLKKIVEQWGSVKEIDWRTLKLFDLSRARLKIVMKDRAILPAMLEVTDGDWAFTVVVVVVGDEERRRGSEKGESTRVAVASHMGTGGGRRGECGRSTAEGERGKGCQLPS</sequence>
<evidence type="ECO:0000256" key="1">
    <source>
        <dbReference type="SAM" id="MobiDB-lite"/>
    </source>
</evidence>
<dbReference type="PANTHER" id="PTHR34427">
    <property type="entry name" value="DUF4283 DOMAIN PROTEIN"/>
    <property type="match status" value="1"/>
</dbReference>
<feature type="region of interest" description="Disordered" evidence="1">
    <location>
        <begin position="298"/>
        <end position="341"/>
    </location>
</feature>
<dbReference type="PANTHER" id="PTHR34427:SF5">
    <property type="entry name" value="DUF4283 DOMAIN-CONTAINING PROTEIN"/>
    <property type="match status" value="1"/>
</dbReference>
<comment type="caution">
    <text evidence="2">The sequence shown here is derived from an EMBL/GenBank/DDBJ whole genome shotgun (WGS) entry which is preliminary data.</text>
</comment>
<proteinExistence type="predicted"/>
<organism evidence="2 3">
    <name type="scientific">Vitis vinifera</name>
    <name type="common">Grape</name>
    <dbReference type="NCBI Taxonomy" id="29760"/>
    <lineage>
        <taxon>Eukaryota</taxon>
        <taxon>Viridiplantae</taxon>
        <taxon>Streptophyta</taxon>
        <taxon>Embryophyta</taxon>
        <taxon>Tracheophyta</taxon>
        <taxon>Spermatophyta</taxon>
        <taxon>Magnoliopsida</taxon>
        <taxon>eudicotyledons</taxon>
        <taxon>Gunneridae</taxon>
        <taxon>Pentapetalae</taxon>
        <taxon>rosids</taxon>
        <taxon>Vitales</taxon>
        <taxon>Vitaceae</taxon>
        <taxon>Viteae</taxon>
        <taxon>Vitis</taxon>
    </lineage>
</organism>
<name>A0A438GQZ8_VITVI</name>
<protein>
    <submittedName>
        <fullName evidence="2">Uncharacterized protein</fullName>
    </submittedName>
</protein>
<reference evidence="2 3" key="1">
    <citation type="journal article" date="2018" name="PLoS Genet.">
        <title>Population sequencing reveals clonal diversity and ancestral inbreeding in the grapevine cultivar Chardonnay.</title>
        <authorList>
            <person name="Roach M.J."/>
            <person name="Johnson D.L."/>
            <person name="Bohlmann J."/>
            <person name="van Vuuren H.J."/>
            <person name="Jones S.J."/>
            <person name="Pretorius I.S."/>
            <person name="Schmidt S.A."/>
            <person name="Borneman A.R."/>
        </authorList>
    </citation>
    <scope>NUCLEOTIDE SEQUENCE [LARGE SCALE GENOMIC DNA]</scope>
    <source>
        <strain evidence="3">cv. Chardonnay</strain>
        <tissue evidence="2">Leaf</tissue>
    </source>
</reference>